<dbReference type="GO" id="GO:0004222">
    <property type="term" value="F:metalloendopeptidase activity"/>
    <property type="evidence" value="ECO:0007669"/>
    <property type="project" value="InterPro"/>
</dbReference>
<accession>A0A6P2WQX1</accession>
<protein>
    <recommendedName>
        <fullName evidence="3">Peptidase M41 domain-containing protein</fullName>
    </recommendedName>
</protein>
<evidence type="ECO:0000313" key="1">
    <source>
        <dbReference type="EMBL" id="VWC99144.1"/>
    </source>
</evidence>
<dbReference type="GO" id="GO:0004176">
    <property type="term" value="F:ATP-dependent peptidase activity"/>
    <property type="evidence" value="ECO:0007669"/>
    <property type="project" value="InterPro"/>
</dbReference>
<evidence type="ECO:0000313" key="2">
    <source>
        <dbReference type="Proteomes" id="UP000494274"/>
    </source>
</evidence>
<reference evidence="1 2" key="1">
    <citation type="submission" date="2019-09" db="EMBL/GenBank/DDBJ databases">
        <authorList>
            <person name="Depoorter E."/>
        </authorList>
    </citation>
    <scope>NUCLEOTIDE SEQUENCE [LARGE SCALE GENOMIC DNA]</scope>
    <source>
        <strain evidence="1">R-18112</strain>
    </source>
</reference>
<gene>
    <name evidence="1" type="ORF">BLA18112_03865</name>
</gene>
<dbReference type="GO" id="GO:0005524">
    <property type="term" value="F:ATP binding"/>
    <property type="evidence" value="ECO:0007669"/>
    <property type="project" value="InterPro"/>
</dbReference>
<sequence length="211" mass="23356">MNRAASFDPYRSMVGASRYDAEFERLRTVHGDDPATRAQAAAHEAGHAVMAASFGWRLTGIRLQRHTSGKWHGFVNFEHPQANQALQVHENPELVLASVVTMLGGRAAEQRVGRYHPCGSIGELLYARDICAQMDEWAGLEQGRTLALAEEATAARLQTHVAAFDLLRTHLARTSKLLPTERRRMLQAVTPTPIELPFPIKKKLAAKATRA</sequence>
<dbReference type="EMBL" id="CABVQI010000011">
    <property type="protein sequence ID" value="VWC99144.1"/>
    <property type="molecule type" value="Genomic_DNA"/>
</dbReference>
<dbReference type="InterPro" id="IPR037219">
    <property type="entry name" value="Peptidase_M41-like"/>
</dbReference>
<organism evidence="1 2">
    <name type="scientific">Burkholderia lata (strain ATCC 17760 / DSM 23089 / LMG 22485 / NCIMB 9086 / R18194 / 383)</name>
    <dbReference type="NCBI Taxonomy" id="482957"/>
    <lineage>
        <taxon>Bacteria</taxon>
        <taxon>Pseudomonadati</taxon>
        <taxon>Pseudomonadota</taxon>
        <taxon>Betaproteobacteria</taxon>
        <taxon>Burkholderiales</taxon>
        <taxon>Burkholderiaceae</taxon>
        <taxon>Burkholderia</taxon>
        <taxon>Burkholderia cepacia complex</taxon>
    </lineage>
</organism>
<dbReference type="AlphaFoldDB" id="A0A6P2WQX1"/>
<dbReference type="Proteomes" id="UP000494274">
    <property type="component" value="Unassembled WGS sequence"/>
</dbReference>
<dbReference type="GO" id="GO:0006508">
    <property type="term" value="P:proteolysis"/>
    <property type="evidence" value="ECO:0007669"/>
    <property type="project" value="InterPro"/>
</dbReference>
<evidence type="ECO:0008006" key="3">
    <source>
        <dbReference type="Google" id="ProtNLM"/>
    </source>
</evidence>
<dbReference type="SUPFAM" id="SSF140990">
    <property type="entry name" value="FtsH protease domain-like"/>
    <property type="match status" value="1"/>
</dbReference>
<name>A0A6P2WQX1_BURL3</name>
<dbReference type="Gene3D" id="1.20.58.760">
    <property type="entry name" value="Peptidase M41"/>
    <property type="match status" value="1"/>
</dbReference>
<proteinExistence type="predicted"/>
<dbReference type="RefSeq" id="WP_175044923.1">
    <property type="nucleotide sequence ID" value="NZ_CABVQI010000011.1"/>
</dbReference>